<feature type="non-terminal residue" evidence="2">
    <location>
        <position position="7547"/>
    </location>
</feature>
<feature type="region of interest" description="Disordered" evidence="1">
    <location>
        <begin position="799"/>
        <end position="840"/>
    </location>
</feature>
<dbReference type="Proteomes" id="UP000246005">
    <property type="component" value="Unassembled WGS sequence"/>
</dbReference>
<evidence type="ECO:0000256" key="1">
    <source>
        <dbReference type="SAM" id="MobiDB-lite"/>
    </source>
</evidence>
<gene>
    <name evidence="2" type="ORF">C8D88_10818</name>
</gene>
<proteinExistence type="predicted"/>
<reference evidence="2 3" key="1">
    <citation type="submission" date="2018-05" db="EMBL/GenBank/DDBJ databases">
        <title>Genomic Encyclopedia of Type Strains, Phase IV (KMG-IV): sequencing the most valuable type-strain genomes for metagenomic binning, comparative biology and taxonomic classification.</title>
        <authorList>
            <person name="Goeker M."/>
        </authorList>
    </citation>
    <scope>NUCLEOTIDE SEQUENCE [LARGE SCALE GENOMIC DNA]</scope>
    <source>
        <strain evidence="2 3">DSM 45480</strain>
    </source>
</reference>
<dbReference type="EMBL" id="QGHB01000008">
    <property type="protein sequence ID" value="PWK84403.1"/>
    <property type="molecule type" value="Genomic_DNA"/>
</dbReference>
<protein>
    <submittedName>
        <fullName evidence="2">Uncharacterized protein</fullName>
    </submittedName>
</protein>
<feature type="compositionally biased region" description="Low complexity" evidence="1">
    <location>
        <begin position="808"/>
        <end position="820"/>
    </location>
</feature>
<name>A0A316HW97_9PSEU</name>
<accession>A0A316HW97</accession>
<feature type="region of interest" description="Disordered" evidence="1">
    <location>
        <begin position="339"/>
        <end position="455"/>
    </location>
</feature>
<evidence type="ECO:0000313" key="3">
    <source>
        <dbReference type="Proteomes" id="UP000246005"/>
    </source>
</evidence>
<feature type="region of interest" description="Disordered" evidence="1">
    <location>
        <begin position="2366"/>
        <end position="2425"/>
    </location>
</feature>
<feature type="compositionally biased region" description="Polar residues" evidence="1">
    <location>
        <begin position="821"/>
        <end position="830"/>
    </location>
</feature>
<organism evidence="2 3">
    <name type="scientific">Lentzea atacamensis</name>
    <dbReference type="NCBI Taxonomy" id="531938"/>
    <lineage>
        <taxon>Bacteria</taxon>
        <taxon>Bacillati</taxon>
        <taxon>Actinomycetota</taxon>
        <taxon>Actinomycetes</taxon>
        <taxon>Pseudonocardiales</taxon>
        <taxon>Pseudonocardiaceae</taxon>
        <taxon>Lentzea</taxon>
    </lineage>
</organism>
<evidence type="ECO:0000313" key="2">
    <source>
        <dbReference type="EMBL" id="PWK84403.1"/>
    </source>
</evidence>
<feature type="region of interest" description="Disordered" evidence="1">
    <location>
        <begin position="1"/>
        <end position="34"/>
    </location>
</feature>
<feature type="region of interest" description="Disordered" evidence="1">
    <location>
        <begin position="3385"/>
        <end position="3427"/>
    </location>
</feature>
<feature type="compositionally biased region" description="Polar residues" evidence="1">
    <location>
        <begin position="19"/>
        <end position="34"/>
    </location>
</feature>
<sequence>MPTNDAAAEPILETHSDVDTAQNESARTQSATEGWSGSRKALLDVVNSELRQLQWPGGGIRPDDLSRVLADLSKQQVTLPKDTNGAGTLLARQFVSGEITLLPGGTIGAFLTAATAAQEQNAPKTLVVDGTNLNLVRVGDFYRVENLNLYVGVNALERGSLEERLALTEQVQRYFGEGLTLHCGVPAWHPSWKEIQNGAIPPLDGNPSTDLEARDTSFIPFTADLVTAKKNAVEHKGAKDSEDLRFVAGYDPADQSFPVGAVLTTTLNHTGDTPLVLVDSRTAQVGGPVVTFDETVFTMGTLLADVREVDDDFTLLSSEMPAAPDNRGIADYVAAHGAQLPDPRQAPGKGKARAGVPHRPVGVETDAPVSENRQPDEAVQGSQGVHGVVPGPAGSVEAVPEPDGFGIASADTQSVERSDDDQQADRGRSGQNVAQNEDGGLSRKGGAGNNSSETVWSPNHQLARVHLMAAAADSRLKIFMRGIVAGMFTSKRDAAGRILVRGKALQDLRDKVGEFYSLATPLLPEPGGRPMKVYRAVRMGVSARQASTFVESLPASTSHDLGFAQSWTGNRGGAESYVIFEISVLPTHRSIVLAYPPEARDLPGNAEEYSDQYEVVIAPARLLETGRRIEDGYTIISVNAVEMTLAQVDEAMADTGSALSVDGAYSLFVDFFARQDSLRSAYPDDLGDVVVQVVDIPKGVRSVLTRPGSADTLAVEISRVFGDGRQQVVAKLRSSDSPRSLTFTYDDRNLRYIAKELQNGVLHNTEVFEVLPWPNSWYDLAIGSEHDAPDFHIPTSARLTPDIGGFPGDVPGSGVPGSSVQSTASPSAGSPNDDDQQANGADLAEPPIAVQQMLAFHGLEAVEVPGADERTSLANAIAATLGQSELETTKRSTPEEIAEAADARVHVLNLDGTFTSFGPITGRPAHVVVNTTADGVRYSATREIVHIGRPGLSYPGPTKLKVQGSWRTVNRGEFEIETIAGHHYVRVYTAVVNPVNIKGKRSRFKDINQDPHTGELNISPGTNSQLWLGAGRPLRALQWLAKYQHTDGGQPVDPKNPSSPLKHPVLRSYLVPLDTYNEIASGATVESDPSAKAETHTYNVDQRGEPNQFGVGGNHLEELIRYAVPGSLITYPADSAEPFAFQDLAGRIVPVAELRQRLGLDPDFRSDAVGKAYDPWFLWSRQSDGSWKFEGFNNDPHRLHEIAVQLREYHVTWSQSKQEPESRASDALVEPDMQTIPNVRGSSRQNDRSFEARVRRLNRFLNEVGPGAVNVEKIANSVLVQAGTVGVNETVFRRVLREQVVPQAMDQVAKAIDSFIKQMIKGKVSDLRSLLNLISNGYKLKDGQLRSFGARIVEPLVVLFSTEIERHPKLALLSSKSRADAAEALSDPIRNALTETFNGLAELGLDSLAKSPSKKAGWLSGDRATRFAAVVIDRLLEHQLPLTTPVIDPSGVVKAVERLSGQVTAVALNSIAGRDLAGNQSDDLIEMVRDEVRAELESAISTALRTDPALELADQSSRDAMVDAVVQDASVRVENLLAELQLGKVDYGQIDALMAKVAEIATQAEIGALVAADSDRIGLDFNTRTAADEPFPNEYGRWRAEHTKGYTQYNDPMVFARHREIGDGLTMEIARQYADLKPDSAKRLLSALLEGVDEGTTGPMDQNGLSRKFAELVQPDQKDPRNPYRARGRANPNTFSEHAQMVLNQFLKLTKNDDDADRFVSREALIKAILFHDLEKQNSKNQYGDGQEQHDREPEHLGAVSQMNRHEGLWSNEREFKLVRAMVDSDPIGFYLRGKGGMNANKTYAFIKDLAEAAKRSDGRPASAVDVREFFVEYHQYYQADFSSYTEKAVFVNDDTGRVENFGWNALAGLDADPETGELIIVDGGRRFLYKSISDTPDKVSYEEKYHDLLVLFDDAVSKEASRSSGHRLNSDPVRGESSFGNDAETGVGRLVSLRREDFGETAWQDAWRQEVDTIEQAYAGRDIQSEMDLAAIVVEEVIGVMADGGDGDIELRGDMLLLVTHEILINGSEVTSGAYKVAVWAAEQWRLLASPAVRDQLAAEVNADGVTDAESVAAWEAQLLAASELDLPAEVWLTAQRIVTGELPGTDDDDSPDLAAYWAGAVGLVGRQLQEDNGLEGRARLLATWLSEEELVLASRRQNVLWDRRLDAIRAGFDELAHRDDLGKARDVVADVLGEPSDADDEVLRDEIQLVVAEEIVSSGGEVTSRTYDVAVEAAEQWRLFDGQPLRDVARGLDFNAIGEFEGSPGHLGQARELVEQIFAGSDLRPWQLRGLEVVLAEQIETDQGWDGHARVLAFGLVERLAAPDVNDRSSAAEHAGWWASGRSDVSDDDRSSVIGDDELFGLVENDVQGRDGSPVVAGEADTVSSTLEFTGETEPSETEPRENEPSENEPSENGTDRDSEQDSDLEALLDFRQRLARLVPGNPAFDGDWVAEFERVRVEFRGNDGMLTEARRIVAGVFDVLEQADIRPAVEPAFREGLEHLVAEQIHADGGSRTDSARDLAMFAAEQSGLIGPPLMVRLQHLGAWNFGSSAERDEAWNAELDAIAQIEFEDDHSHAAGEIVARMAHTDRRLQRDEGFRRGLVRVLAQQIAEDGGLRLRAQAVADWAVEQWYGIDTPRLDLVLGDEAYPMPARQPDVGGDVSLNVEEGLPLDIDEDLTGHPVDEQPVDEQLAAELAVKVQHADHDWEVVARPRGPVSLEDEPGTLALAVRIKDALTTGVLVDGVLDLRTGLRMAGAHERPGIVLRAATAALAADSELSSLVKTVAMPVTSASGISSGDAVVDVLDLIKFTETDRSAADRHRYPAALLPAPETEPQFPGSVKTEVYTSGDGSASPTNADLDRMHDQAADLVAGVLARRRAGLPVPVVVVAGGGAEFGESRRRRMAGQFTALVDQKLFSAQPHLDPIERVRRDDIGLQIVTTSEQVDQTDDVLITVDGTRTTADLAPLDVDALPDIPYEDDAAMTSGGRVTYRAPHGLGQGRGSVELRDEAVTVRRIATAISNAVNKRTRTLQARESTLAWLYRKLTFKSLPDPDGMTDFNERAVADMLGPDAEQSPGSLLDAMLNGGFPVRVQVKTPAGVVEQDVIVRATLGPGEFQGTRPGTPPVKPAARPSWLTRFFRAGSPDATPSALDTGQEVLPPTEDQAHFTHDLRITLSAPEGEFDRDFVVEGAVNSAIAVAEALPDSDLPHDLKPIRTKAEPLRAERNRRGLVGLDPVADIEAEPTPAVALHQTLSRIFYPSEAPRIGRSRPDPGAGRVAEIMDATSPARLWANLRAAMSERGYVLKGKGPLSSIAIKVDLLNRQLLDAYVTEDGSTRYRVRATPTWEVAPSYRAKSDHRIWSTALASGPDQPVVLDVDEAGLVELGFGEPEGQDHDVPRTPAGLPVIPEQDENDENQSSPEPSDPAAEVVRGMPDYMRRGQGLGEAMVHTQVRDISIDKAFRSMLPRARRVLRKSSGGERRPVGKRKHKIEGLHHVQRAMTNDVASMLGDGRQFSVKIDGEPHELRVKAKLEWDQARTAPGRPRWTMPPETRYRRFQTSHSAYSSTPSGTLPVLITAAPPFVAVITPSGTTNVNQQTSRDVSSEHKRSTLVLDFDTRVSETSVSYEFELIGPDGEVVGTVGHGEQPGLRGDFVFGHPKAARSNTGAGPKRLTHSPPKDFALEELLISTPEGSSFFEQVARMLPEHATAVGSPGREVLAEFLHRGNIKAELMGMVTADPIDHPDSSWRRSEPLITGTSGGSIDMLRDGSMVEMRAVARQVEILEEIDSTGLYLLDWDNTKSARTDGRVAKRAGGFGVFGGAFVVLGPLMATLGGRFDLSHLRTFSSRHKRETGIRFEHNFTGRSVRYKTVYQLQVRVLGNPPVFLEGDLTGIQWVSRERALAAGIIDPAPGTDETKPVYRELGARERYAPAHLESGLSLAGAKIHSFRGRDRIYAALATALRDVPDHHLYHFSSRKFIEHFDDPDLAAGLKPVVNDILGRGRTLKSRLSDKQLMQLVDMMLNHPGDSDDGESTTKKELVIPLVKQGPFTDTVVTVRLRASMTNLVDGDVQAGLLDSMTETRTKEYETRTCTANRTTSAGIGPHGRFAAVIDKGANVLLATLRLGRTWSSGVAVGNDTGQVTEHKHAGMLEPKGGRGETALRHFKFDLHIHAPVVETYTRSNKLLRRITVGRPGRHRLDVRRVTVEGPHAGLGRDNSQVVPVELLVPDHLTSEVKPEDVTVRPISTRPLDDGVMIDDLSGHHDRVLEGADVLSVVGTEHLVDSAYRMLLRATGDPAYQDRVGSNADLIAEKLSPEAFRSDPRMFGRHTVEGLHHDRRRADNRARIGIELKPIRPKKLGPVEYQRTKITTVSGTQVESSRGGHTSIDPDVANFVGLSGSSEEHAGNLRGTPEGAFLFRFSPWNAWWGSKRAQRLEGTSKTYFTSIPSKKFLISVGVQASVVAESQQRGNLDVFELVKRKPVTSAGETFQLDDCVLMWVSQEQFDHLVEQDRLREGGQPGTNDVTAQAEPTGEIAQPARRLPAPASLRKPGVTSLGIGEVVGHIDVSAEVLPQLRQKITEELGAEAAEVLLPRSPLTSSHDNTRAVSEQLSNVHRMFAAVMNGGRVLPLRAEFRFRGATYVLTIEGDWEAPPSDGHVEIGHKLAARNVVAFGKSEAEQFGRNLIDVTATVRDQGVLTQPGTGSGNSAPTSGYLAAGVVTGYVHLGQTYTETAAKSETAGSYAAIRGPVGVYQGKIKLTVRIERKLGFDAATRSDIVGRTIAEVVLPAQDVKIRKMAEETFLPSSSDEALGDEHAIAVGPSTDGKAASLEAWRRDPEQSLPLPKSGDYEIEHYFGLIKTLRDAAKVALVESGVVVDTSIAVAVDNAITPATVKAGLPAMRTGHFSFPVAGLDREVELHARLKPNPKLASASGRVEMDGFAGESANDAVEVTSGSYYTSTLQTRGGGSTDHPAGAEKTNFGAVQALGVLERQAISTPPSMIITASAHTESTSGRDPKATHRTTHPDLTSRALLADVEFKVVARKPGKDSKIGVAALSVDNAYVIRMREAAAEALAGKLPAALAESVAGLTKASKDWASAVGAVEGALAADPDADVAVLRAAVTAAEAAWWAAKDDYDAKLEAAQELERHTASDLAAAQQSRDARERFQGVTAAARSTTPPFLAGLDPRALPPDRLVSFFEALDLAASVPDRTALEPGSLQSRPDTVVGAPGRELVKIVSVPVLGGPDVDEQTWANLALTAAAARAGGYTPVLLTDVPRALFVAARSLDTGHLQVYRAMLQNARDRGFHLVNVDEVFSTESPMDADELYRAALDNELDEQRDLARAILGAEVLRRFGGVVATGEYALRDMASFTGAADTEQGFKVASPKETTAPPVIVATRGNGRVFAGSYEKKLVESARTGRPRTAEDSAIYAAIEFDQPLVAHGVEHNVAPKPPEQVPTREELDTLVGEVVETFARGLRARGDLDIAGVEAALHDHPRAAVVLEAAVITLARKPAWRAALRTVTLPERAPGAVKLSAAAEKWLAIVPEARRTERGLLAEASFHPEPGLASLQANEDDFELVTHGERTLRERAAELAVRVQLSPADPVGFPPQDSPITPDDTAGTLDLALRIRALLRRGVDTGGKLPLHDAVELANRHQEPGLVLRAAVAAVAADTSRAGKVAGMRLPANRTNSPMIELLDMLVFDIDQPDEVIHQYHGRLVPAPDTYAQIPGTERSASHGFAEDSVVLADFERLVAQAEQIADAIVARSRAGLPMPAIFVEGGGPQLGRDRRAAMAALLKLVIDEQLELVQADLDPSERLGRDDVDLTIVVLDSAIRTDRVIVTVDGTRTAPAPEIEAVVEHTRRARLADDVEKQLLDEQPRYQTLVVEFDASGALVDSADIDDFIMHVVTTGHTNLLVQGGGQIGGKRRQVIAALKSVLQPALKVPLRVDDVANDGPITISTVPPKHVRLRNVEAAPTEISERRVGFPSSKDRALANYLTAFSELHAVRGSGHDPASVVVMDENSEPGDRPALVLAVPDVDSARSGLRDTLTSFSQAEADLQLWGYEPDGEALAWPNEPIQDIGEGRVTATAHVDRPFFWPSDLQDVGQWAKLADNVRYVKILRENRVQAARIVAVYHGERAIDHRAPTVDDTLYLDIVHLVAYQLQLDKHSWYPNRNAIQLAIYLRGAFGPLKADRIGGVPSTRSVYPSVDQHGNVHYFSAGQFATRRIEDSSGRTIGVGFITLADKNVGGLEEFGASASSDHLWVSLSAANEQRTGSNADHLYIRASQIREDMPGEVFTLAAHGNPERVSMWVGEGYSPTEFSEVEVSGAVLARAMLETDEFNEVLKLGTLKTVNLLVCYAASDRARGVAAEFHEELSKSHPGVTVNAATGVTKTASDGGVRSLVLFDGGLMITYGAPSPGHDPTFADVQHALSTWAEKNPDLRRHYARELPLFAIVDRAFVMYNALLPDLRDYGVLNLLRVRSSLAAAPAEHVDLIWQSALARLFQTANRKLHSVALGKVDLATGSYDPVPLPSITAHMLTFGEPRQTQHGHVVASARWGSSWHVRQGLAAPQGSSPAERVLGQSVSWGTGLNQAPVQADDSRFAPDDVMVFPPSVRSSGSELAEKTADAGEGVRLTVVIDGAALGGLASGADVLATGSNGSRDQLARAGHSTVPPVHVVLRDAGVAERRVSEQGAGFAGFRDVALANYVSALGVLLAAGGAGQGPASVVVMGEGSVPGDRPDLVLLAPDVDAVGSDLRGALAGFARAEADLQVWGYEGDSQVFMSSAGSVPRIGDGRSRAVSASTGRPAFWPEDIRDVASWTALADDIRDLDGSEDHLELAEAIVAVYHGERVVDLVSPTADDIRYLDIVNLVAHQLWRDERSPNPTRNAVQLAIYLRGAFGYLAADRIGGRPPTGSVYPSVDANGKVHYFASGQFHLHRMEDSTGRAIGVAFLAGARETAALKKYASATSSDWLSLSLRTVGNRAASARSDYLYFRASQVRENMPGEVFTLATHGYPATAEMWVGEGNHPSEFRRVWVSGAVLAQAMLGTDEFSEVLKLGTLKTVNLLICNAAADRDRGVAAEFYAELIKTHPGVTVNASTHTTSTAVAEGQRVQMFFDGGLMITYGATSPGHDPTFASVMSVLKTWAETNPDLRKHYARELPLFAVVDRAFAMYSALLPDLRDYGVLNFLRVRNSLAAAPAEFVDLIWQSALAQLFQTPNRKQLKGVVLGKVDLVTGSIVSVQLPPVTAHMLMVGELQQGKDGFVIAPARWGSSPNEGQGPAASQGSSPAGRVWGQSISWGGGLNPVAVTAHDSQLALDDVMVFSSGRSSGSELAEKAVDAGEGIRLTVVVDAAALGGLASDTEARATASDGSRDQLVRAGSSTVPPVHVVLRDTGVAVVSRGMSERRVGLAGSRDVALANYLSAFSELQAARGLGRDPASVVVMGEGSVPGDRPDLVLLAPDVDAVGSDLRGALAGFARAEADLQVWGYEGDSQVFMSSAGSVPRIGDGRSRAVSASTGRPAFWPEDIRDVASWTALADDIRDLE</sequence>
<comment type="caution">
    <text evidence="2">The sequence shown here is derived from an EMBL/GenBank/DDBJ whole genome shotgun (WGS) entry which is preliminary data.</text>
</comment>